<feature type="domain" description="SsuA/THI5-like" evidence="4">
    <location>
        <begin position="46"/>
        <end position="255"/>
    </location>
</feature>
<dbReference type="Gene3D" id="3.40.190.10">
    <property type="entry name" value="Periplasmic binding protein-like II"/>
    <property type="match status" value="2"/>
</dbReference>
<keyword evidence="3" id="KW-0732">Signal</keyword>
<dbReference type="OrthoDB" id="6212007at2"/>
<keyword evidence="8" id="KW-1185">Reference proteome</keyword>
<dbReference type="PANTHER" id="PTHR30024:SF47">
    <property type="entry name" value="TAURINE-BINDING PERIPLASMIC PROTEIN"/>
    <property type="match status" value="1"/>
</dbReference>
<evidence type="ECO:0000259" key="4">
    <source>
        <dbReference type="Pfam" id="PF09084"/>
    </source>
</evidence>
<dbReference type="PANTHER" id="PTHR30024">
    <property type="entry name" value="ALIPHATIC SULFONATES-BINDING PROTEIN-RELATED"/>
    <property type="match status" value="1"/>
</dbReference>
<protein>
    <submittedName>
        <fullName evidence="5">ABC transporter substrate-binding protein</fullName>
    </submittedName>
</protein>
<dbReference type="AlphaFoldDB" id="A0A1E5J2I2"/>
<dbReference type="EMBL" id="BPEU01000017">
    <property type="protein sequence ID" value="GIU42117.1"/>
    <property type="molecule type" value="Genomic_DNA"/>
</dbReference>
<dbReference type="GO" id="GO:0042918">
    <property type="term" value="P:alkanesulfonate transmembrane transport"/>
    <property type="evidence" value="ECO:0007669"/>
    <property type="project" value="TreeGrafter"/>
</dbReference>
<dbReference type="Pfam" id="PF09084">
    <property type="entry name" value="NMT1"/>
    <property type="match status" value="1"/>
</dbReference>
<comment type="caution">
    <text evidence="6">The sequence shown here is derived from an EMBL/GenBank/DDBJ whole genome shotgun (WGS) entry which is preliminary data.</text>
</comment>
<evidence type="ECO:0000256" key="2">
    <source>
        <dbReference type="ARBA" id="ARBA00010742"/>
    </source>
</evidence>
<dbReference type="STRING" id="23.BEL05_16565"/>
<sequence length="331" mass="37325">MKKLAIYTAILLLAIGGIGSGYYLSQSADMEPTDKLRIAMSTTPLSAPIIIARQLEIFKKHKIDVELMPFRGGHLCFEAMITGQADLATSSESVVMFNSFERQDFRLLASFVESDNDLKLITYGTDEKPAITDLNHRKIGMVKASASEFFVDAFLIITGQHDLNIEKVYLPPQDLGPALIAGDVDAISVWEPFGYQLNRAHPDKIYQFPSKGTYNLSFNLVSTQQHAQSHYRQHVKVLKAIDEAQLFIAKYPLQAKQIISEYLKVPLNELEWTWSDYVFRLSLNNSLLSNLQTQGRWAVAREKTIALSVPDFRTLLNDKALRHVLESGKED</sequence>
<dbReference type="EMBL" id="MCBT01000001">
    <property type="protein sequence ID" value="OEG75833.1"/>
    <property type="molecule type" value="Genomic_DNA"/>
</dbReference>
<dbReference type="InterPro" id="IPR015168">
    <property type="entry name" value="SsuA/THI5"/>
</dbReference>
<evidence type="ECO:0000313" key="6">
    <source>
        <dbReference type="EMBL" id="OEG75833.1"/>
    </source>
</evidence>
<organism evidence="6 7">
    <name type="scientific">Shewanella colwelliana</name>
    <name type="common">Alteromonas colwelliana</name>
    <dbReference type="NCBI Taxonomy" id="23"/>
    <lineage>
        <taxon>Bacteria</taxon>
        <taxon>Pseudomonadati</taxon>
        <taxon>Pseudomonadota</taxon>
        <taxon>Gammaproteobacteria</taxon>
        <taxon>Alteromonadales</taxon>
        <taxon>Shewanellaceae</taxon>
        <taxon>Shewanella</taxon>
    </lineage>
</organism>
<reference evidence="5 8" key="2">
    <citation type="submission" date="2021-05" db="EMBL/GenBank/DDBJ databases">
        <title>Molecular characterization for Shewanella algae harboring chromosomal blaOXA-55-like strains isolated from clinical and environment sample.</title>
        <authorList>
            <person name="Ohama Y."/>
            <person name="Aoki K."/>
            <person name="Harada S."/>
            <person name="Moriya K."/>
            <person name="Ishii Y."/>
            <person name="Tateda K."/>
        </authorList>
    </citation>
    <scope>NUCLEOTIDE SEQUENCE [LARGE SCALE GENOMIC DNA]</scope>
    <source>
        <strain evidence="5 8">MBTL60-118</strain>
    </source>
</reference>
<accession>A0A1E5J2I2</accession>
<evidence type="ECO:0000313" key="5">
    <source>
        <dbReference type="EMBL" id="GIU42117.1"/>
    </source>
</evidence>
<evidence type="ECO:0000313" key="7">
    <source>
        <dbReference type="Proteomes" id="UP000095230"/>
    </source>
</evidence>
<name>A0A1E5J2I2_SHECO</name>
<dbReference type="Proteomes" id="UP000773469">
    <property type="component" value="Unassembled WGS sequence"/>
</dbReference>
<dbReference type="Proteomes" id="UP000095230">
    <property type="component" value="Unassembled WGS sequence"/>
</dbReference>
<evidence type="ECO:0000313" key="8">
    <source>
        <dbReference type="Proteomes" id="UP000773469"/>
    </source>
</evidence>
<dbReference type="GO" id="GO:0042597">
    <property type="term" value="C:periplasmic space"/>
    <property type="evidence" value="ECO:0007669"/>
    <property type="project" value="UniProtKB-SubCell"/>
</dbReference>
<dbReference type="RefSeq" id="WP_069669971.1">
    <property type="nucleotide sequence ID" value="NZ_BPEU01000017.1"/>
</dbReference>
<proteinExistence type="inferred from homology"/>
<evidence type="ECO:0000256" key="3">
    <source>
        <dbReference type="ARBA" id="ARBA00022729"/>
    </source>
</evidence>
<dbReference type="SUPFAM" id="SSF53850">
    <property type="entry name" value="Periplasmic binding protein-like II"/>
    <property type="match status" value="1"/>
</dbReference>
<reference evidence="6 7" key="1">
    <citation type="submission" date="2016-07" db="EMBL/GenBank/DDBJ databases">
        <title>Whole-genome of two Shewanella species isolated from a digestive organ of sea cucumber Apostichopus japonicus Selenka 1867.</title>
        <authorList>
            <person name="Hong H.-H."/>
            <person name="Choi H."/>
            <person name="Cheon S."/>
            <person name="Oh J.-S."/>
            <person name="Lee H.-G."/>
            <person name="Park C."/>
        </authorList>
    </citation>
    <scope>NUCLEOTIDE SEQUENCE [LARGE SCALE GENOMIC DNA]</scope>
    <source>
        <strain evidence="6 7">CSB03KR</strain>
    </source>
</reference>
<comment type="subcellular location">
    <subcellularLocation>
        <location evidence="1">Periplasm</location>
    </subcellularLocation>
</comment>
<comment type="similarity">
    <text evidence="2">Belongs to the bacterial solute-binding protein SsuA/TauA family.</text>
</comment>
<evidence type="ECO:0000256" key="1">
    <source>
        <dbReference type="ARBA" id="ARBA00004418"/>
    </source>
</evidence>
<gene>
    <name evidence="6" type="ORF">BEL05_16565</name>
    <name evidence="5" type="ORF">TUM3794_24690</name>
</gene>